<organism evidence="3 4">
    <name type="scientific">Rubricella aquisinus</name>
    <dbReference type="NCBI Taxonomy" id="2028108"/>
    <lineage>
        <taxon>Bacteria</taxon>
        <taxon>Pseudomonadati</taxon>
        <taxon>Pseudomonadota</taxon>
        <taxon>Alphaproteobacteria</taxon>
        <taxon>Rhodobacterales</taxon>
        <taxon>Paracoccaceae</taxon>
        <taxon>Rubricella</taxon>
    </lineage>
</organism>
<accession>A0A840WL78</accession>
<keyword evidence="3" id="KW-0255">Endonuclease</keyword>
<evidence type="ECO:0000313" key="4">
    <source>
        <dbReference type="Proteomes" id="UP000553766"/>
    </source>
</evidence>
<sequence>MTTPASPHLPSSLAQATECYIAHVLLGIPIRGLARAIGVHASTISRRIQRIEAERDDHLIDGGLSRYGAQTPLNKTDLSHQEICDMVTKTRTKSTPDETLVRKEAKRILRRLSETGAFLAVSPGMENAVVLKAAGQARPLRIGVLETRIAEAFALNEWISCTSKGRVLQYKITSVGRAALKRMLAEDDRARVARKDDAFTAQHSTLSDVVMKDAAGHDQKHRINLTESPLGALARRVGKAGDPFLSMEEVAAGEMLRDDFERAQMGPRVAQNWERFLTVATPGSAAQGGNTLSGPVAAREAVGNALSALGPGLSDIALRCCCFLEGMETAEKRLGWSARSGKVVLKSRSAVWPPITATVCRARPATKGNVAAHNFARYIGASQHFRLDGPMMHMMTFDAAALLPQKDETLLEYWLSFAPVAPLMGVAYRPAKLWSLQSDAPAVSAPMPAATTRVKDPVEEAEVVAKETAEAVAETVAAPAPAPDAAPEAAPAPTAADSDLTRIKGIGAKLQAELNTLGLFTVAQLAEYTDAQIAALSEGMTSFKDRPLRDAWVAQAKELIG</sequence>
<dbReference type="GO" id="GO:0004519">
    <property type="term" value="F:endonuclease activity"/>
    <property type="evidence" value="ECO:0007669"/>
    <property type="project" value="UniProtKB-KW"/>
</dbReference>
<keyword evidence="3" id="KW-0378">Hydrolase</keyword>
<dbReference type="EMBL" id="JACIJS010000005">
    <property type="protein sequence ID" value="MBB5515809.1"/>
    <property type="molecule type" value="Genomic_DNA"/>
</dbReference>
<dbReference type="AlphaFoldDB" id="A0A840WL78"/>
<feature type="domain" description="DUF6456" evidence="2">
    <location>
        <begin position="222"/>
        <end position="346"/>
    </location>
</feature>
<comment type="caution">
    <text evidence="3">The sequence shown here is derived from an EMBL/GenBank/DDBJ whole genome shotgun (WGS) entry which is preliminary data.</text>
</comment>
<dbReference type="Proteomes" id="UP000553766">
    <property type="component" value="Unassembled WGS sequence"/>
</dbReference>
<feature type="region of interest" description="Disordered" evidence="1">
    <location>
        <begin position="476"/>
        <end position="496"/>
    </location>
</feature>
<protein>
    <submittedName>
        <fullName evidence="3">Putative flap endonuclease-1-like 5' DNA nuclease</fullName>
    </submittedName>
</protein>
<name>A0A840WL78_9RHOB</name>
<gene>
    <name evidence="3" type="ORF">FHS89_001829</name>
</gene>
<dbReference type="Pfam" id="PF20057">
    <property type="entry name" value="DUF6456"/>
    <property type="match status" value="1"/>
</dbReference>
<dbReference type="InterPro" id="IPR045599">
    <property type="entry name" value="DUF6456"/>
</dbReference>
<dbReference type="RefSeq" id="WP_343051397.1">
    <property type="nucleotide sequence ID" value="NZ_JACIJS010000005.1"/>
</dbReference>
<evidence type="ECO:0000313" key="3">
    <source>
        <dbReference type="EMBL" id="MBB5515809.1"/>
    </source>
</evidence>
<evidence type="ECO:0000256" key="1">
    <source>
        <dbReference type="SAM" id="MobiDB-lite"/>
    </source>
</evidence>
<keyword evidence="3" id="KW-0540">Nuclease</keyword>
<proteinExistence type="predicted"/>
<reference evidence="3 4" key="1">
    <citation type="submission" date="2020-08" db="EMBL/GenBank/DDBJ databases">
        <title>Genomic Encyclopedia of Type Strains, Phase IV (KMG-IV): sequencing the most valuable type-strain genomes for metagenomic binning, comparative biology and taxonomic classification.</title>
        <authorList>
            <person name="Goeker M."/>
        </authorList>
    </citation>
    <scope>NUCLEOTIDE SEQUENCE [LARGE SCALE GENOMIC DNA]</scope>
    <source>
        <strain evidence="3 4">DSM 103377</strain>
    </source>
</reference>
<keyword evidence="4" id="KW-1185">Reference proteome</keyword>
<evidence type="ECO:0000259" key="2">
    <source>
        <dbReference type="Pfam" id="PF20057"/>
    </source>
</evidence>